<protein>
    <submittedName>
        <fullName evidence="3">LCP family protein</fullName>
    </submittedName>
</protein>
<reference evidence="3" key="2">
    <citation type="journal article" date="2021" name="PeerJ">
        <title>Extensive microbial diversity within the chicken gut microbiome revealed by metagenomics and culture.</title>
        <authorList>
            <person name="Gilroy R."/>
            <person name="Ravi A."/>
            <person name="Getino M."/>
            <person name="Pursley I."/>
            <person name="Horton D.L."/>
            <person name="Alikhan N.F."/>
            <person name="Baker D."/>
            <person name="Gharbi K."/>
            <person name="Hall N."/>
            <person name="Watson M."/>
            <person name="Adriaenssens E.M."/>
            <person name="Foster-Nyarko E."/>
            <person name="Jarju S."/>
            <person name="Secka A."/>
            <person name="Antonio M."/>
            <person name="Oren A."/>
            <person name="Chaudhuri R.R."/>
            <person name="La Ragione R."/>
            <person name="Hildebrand F."/>
            <person name="Pallen M.J."/>
        </authorList>
    </citation>
    <scope>NUCLEOTIDE SEQUENCE</scope>
    <source>
        <strain evidence="3">CHK187-14744</strain>
    </source>
</reference>
<dbReference type="Pfam" id="PF03816">
    <property type="entry name" value="LytR_cpsA_psr"/>
    <property type="match status" value="1"/>
</dbReference>
<gene>
    <name evidence="3" type="ORF">IAB63_08570</name>
</gene>
<feature type="domain" description="Cell envelope-related transcriptional attenuator" evidence="2">
    <location>
        <begin position="93"/>
        <end position="251"/>
    </location>
</feature>
<accession>A0A9D1KY93</accession>
<evidence type="ECO:0000256" key="1">
    <source>
        <dbReference type="ARBA" id="ARBA00006068"/>
    </source>
</evidence>
<comment type="similarity">
    <text evidence="1">Belongs to the LytR/CpsA/Psr (LCP) family.</text>
</comment>
<organism evidence="3 4">
    <name type="scientific">Candidatus Onthocola gallistercoris</name>
    <dbReference type="NCBI Taxonomy" id="2840876"/>
    <lineage>
        <taxon>Bacteria</taxon>
        <taxon>Bacillati</taxon>
        <taxon>Bacillota</taxon>
        <taxon>Bacilli</taxon>
        <taxon>Candidatus Onthocola</taxon>
    </lineage>
</organism>
<sequence>MKNKKIIGLAAAFVVVAAAVLTVIIGNRYMTSKEPEDMTGETIVTTESTFERHITYNGTSYTYNPNLKICLFLGVDTTGEVNIEEHPGAAGQADSIILFVMNTETEETTMLQISRNTMVDVDVYGYDGKKIYEAKAQLALQYGYGDGKTRSSWLMKQRVSELLDGIPIDSSLAMNIDGITVATDLIGGVTLTIPEDYTDIDPSFEKGATVTLQGEQAERYVRYRDITETGSNEGRMERQTQFIQALFSQMKQEGGRSTSFYQTVLDALEDHITTDLSAEDLKALSEYDLTATETVPGGDQEGNLHDEFYVDEDALEQLIVELFYLPD</sequence>
<dbReference type="NCBIfam" id="TIGR00350">
    <property type="entry name" value="lytR_cpsA_psr"/>
    <property type="match status" value="1"/>
</dbReference>
<dbReference type="Gene3D" id="3.40.630.190">
    <property type="entry name" value="LCP protein"/>
    <property type="match status" value="1"/>
</dbReference>
<dbReference type="PANTHER" id="PTHR33392:SF6">
    <property type="entry name" value="POLYISOPRENYL-TEICHOIC ACID--PEPTIDOGLYCAN TEICHOIC ACID TRANSFERASE TAGU"/>
    <property type="match status" value="1"/>
</dbReference>
<evidence type="ECO:0000313" key="3">
    <source>
        <dbReference type="EMBL" id="HIU03290.1"/>
    </source>
</evidence>
<reference evidence="3" key="1">
    <citation type="submission" date="2020-10" db="EMBL/GenBank/DDBJ databases">
        <authorList>
            <person name="Gilroy R."/>
        </authorList>
    </citation>
    <scope>NUCLEOTIDE SEQUENCE</scope>
    <source>
        <strain evidence="3">CHK187-14744</strain>
    </source>
</reference>
<dbReference type="InterPro" id="IPR050922">
    <property type="entry name" value="LytR/CpsA/Psr_CW_biosynth"/>
</dbReference>
<dbReference type="AlphaFoldDB" id="A0A9D1KY93"/>
<dbReference type="InterPro" id="IPR004474">
    <property type="entry name" value="LytR_CpsA_psr"/>
</dbReference>
<evidence type="ECO:0000313" key="4">
    <source>
        <dbReference type="Proteomes" id="UP000824164"/>
    </source>
</evidence>
<dbReference type="EMBL" id="DVLT01000051">
    <property type="protein sequence ID" value="HIU03290.1"/>
    <property type="molecule type" value="Genomic_DNA"/>
</dbReference>
<evidence type="ECO:0000259" key="2">
    <source>
        <dbReference type="Pfam" id="PF03816"/>
    </source>
</evidence>
<name>A0A9D1KY93_9FIRM</name>
<proteinExistence type="inferred from homology"/>
<dbReference type="PANTHER" id="PTHR33392">
    <property type="entry name" value="POLYISOPRENYL-TEICHOIC ACID--PEPTIDOGLYCAN TEICHOIC ACID TRANSFERASE TAGU"/>
    <property type="match status" value="1"/>
</dbReference>
<comment type="caution">
    <text evidence="3">The sequence shown here is derived from an EMBL/GenBank/DDBJ whole genome shotgun (WGS) entry which is preliminary data.</text>
</comment>
<dbReference type="Proteomes" id="UP000824164">
    <property type="component" value="Unassembled WGS sequence"/>
</dbReference>